<reference evidence="1 2" key="1">
    <citation type="submission" date="2015-05" db="EMBL/GenBank/DDBJ databases">
        <title>Genome sequences of Pluralibacter gergoviae.</title>
        <authorList>
            <person name="Greninger A.L."/>
            <person name="Miller S."/>
        </authorList>
    </citation>
    <scope>NUCLEOTIDE SEQUENCE [LARGE SCALE GENOMIC DNA]</scope>
    <source>
        <strain evidence="1 2">JS81F13</strain>
    </source>
</reference>
<gene>
    <name evidence="1" type="ORF">ABW06_22695</name>
</gene>
<evidence type="ECO:0000313" key="2">
    <source>
        <dbReference type="Proteomes" id="UP000036196"/>
    </source>
</evidence>
<sequence length="96" mass="10854">MAAYNAMKAAEHIESANYIKRIDTALTRLSEGCTKRVVRAVAASESLSRPDYRKQLESRAEAIERSQKRIWYKQPGERGVTCSGRQKLKLSSKPLI</sequence>
<dbReference type="Proteomes" id="UP000036196">
    <property type="component" value="Unassembled WGS sequence"/>
</dbReference>
<name>A0A0J5KYK6_PLUGE</name>
<keyword evidence="2" id="KW-1185">Reference proteome</keyword>
<evidence type="ECO:0000313" key="1">
    <source>
        <dbReference type="EMBL" id="KMK11179.1"/>
    </source>
</evidence>
<dbReference type="AlphaFoldDB" id="A0A0J5KYK6"/>
<dbReference type="EMBL" id="LDZF01000033">
    <property type="protein sequence ID" value="KMK11179.1"/>
    <property type="molecule type" value="Genomic_DNA"/>
</dbReference>
<protein>
    <submittedName>
        <fullName evidence="1">Uncharacterized protein</fullName>
    </submittedName>
</protein>
<comment type="caution">
    <text evidence="1">The sequence shown here is derived from an EMBL/GenBank/DDBJ whole genome shotgun (WGS) entry which is preliminary data.</text>
</comment>
<accession>A0A0J5KYK6</accession>
<organism evidence="1 2">
    <name type="scientific">Pluralibacter gergoviae</name>
    <name type="common">Enterobacter gergoviae</name>
    <dbReference type="NCBI Taxonomy" id="61647"/>
    <lineage>
        <taxon>Bacteria</taxon>
        <taxon>Pseudomonadati</taxon>
        <taxon>Pseudomonadota</taxon>
        <taxon>Gammaproteobacteria</taxon>
        <taxon>Enterobacterales</taxon>
        <taxon>Enterobacteriaceae</taxon>
        <taxon>Pluralibacter</taxon>
    </lineage>
</organism>
<dbReference type="PATRIC" id="fig|61647.15.peg.3443"/>
<proteinExistence type="predicted"/>